<feature type="compositionally biased region" description="Basic residues" evidence="1">
    <location>
        <begin position="24"/>
        <end position="37"/>
    </location>
</feature>
<protein>
    <submittedName>
        <fullName evidence="2">Uncharacterized protein</fullName>
    </submittedName>
</protein>
<name>A0A484P4Y9_9ZZZZ</name>
<evidence type="ECO:0000313" key="4">
    <source>
        <dbReference type="EMBL" id="VFR29768.1"/>
    </source>
</evidence>
<dbReference type="EMBL" id="CAADIC010000023">
    <property type="protein sequence ID" value="VFR36852.1"/>
    <property type="molecule type" value="Genomic_DNA"/>
</dbReference>
<accession>A0A484P4Y9</accession>
<feature type="region of interest" description="Disordered" evidence="1">
    <location>
        <begin position="17"/>
        <end position="45"/>
    </location>
</feature>
<evidence type="ECO:0000313" key="6">
    <source>
        <dbReference type="EMBL" id="VFR38326.1"/>
    </source>
</evidence>
<dbReference type="EMBL" id="CAADIL010000006">
    <property type="protein sequence ID" value="VFR63710.1"/>
    <property type="molecule type" value="Genomic_DNA"/>
</dbReference>
<evidence type="ECO:0000313" key="9">
    <source>
        <dbReference type="EMBL" id="VFR63710.1"/>
    </source>
</evidence>
<evidence type="ECO:0000313" key="2">
    <source>
        <dbReference type="EMBL" id="VFR21008.1"/>
    </source>
</evidence>
<dbReference type="EMBL" id="CAADHZ010000022">
    <property type="protein sequence ID" value="VFR29768.1"/>
    <property type="molecule type" value="Genomic_DNA"/>
</dbReference>
<dbReference type="EMBL" id="CAADIA010000002">
    <property type="protein sequence ID" value="VFR21008.1"/>
    <property type="molecule type" value="Genomic_DNA"/>
</dbReference>
<dbReference type="EMBL" id="CAADIJ010000023">
    <property type="protein sequence ID" value="VFR82161.1"/>
    <property type="molecule type" value="Genomic_DNA"/>
</dbReference>
<dbReference type="EMBL" id="CAADIB010000004">
    <property type="protein sequence ID" value="VFR23194.1"/>
    <property type="molecule type" value="Genomic_DNA"/>
</dbReference>
<evidence type="ECO:0000313" key="7">
    <source>
        <dbReference type="EMBL" id="VFR44478.1"/>
    </source>
</evidence>
<dbReference type="EMBL" id="CAADIF010000006">
    <property type="protein sequence ID" value="VFR63106.1"/>
    <property type="molecule type" value="Genomic_DNA"/>
</dbReference>
<organism evidence="2">
    <name type="scientific">plant metagenome</name>
    <dbReference type="NCBI Taxonomy" id="1297885"/>
    <lineage>
        <taxon>unclassified sequences</taxon>
        <taxon>metagenomes</taxon>
        <taxon>organismal metagenomes</taxon>
    </lineage>
</organism>
<reference evidence="2" key="1">
    <citation type="submission" date="2019-03" db="EMBL/GenBank/DDBJ databases">
        <authorList>
            <person name="Danneels B."/>
        </authorList>
    </citation>
    <scope>NUCLEOTIDE SEQUENCE</scope>
</reference>
<proteinExistence type="predicted"/>
<evidence type="ECO:0000313" key="8">
    <source>
        <dbReference type="EMBL" id="VFR63106.1"/>
    </source>
</evidence>
<dbReference type="AlphaFoldDB" id="A0A484P4Y9"/>
<evidence type="ECO:0000256" key="1">
    <source>
        <dbReference type="SAM" id="MobiDB-lite"/>
    </source>
</evidence>
<evidence type="ECO:0000313" key="3">
    <source>
        <dbReference type="EMBL" id="VFR23194.1"/>
    </source>
</evidence>
<sequence>MADGGKRGRCHAWCSGCGRTAPSRARRQPRPPARRSAGRTPAPGAAWACAHLREKTARKA</sequence>
<gene>
    <name evidence="5" type="ORF">ANDA3_3359</name>
    <name evidence="4" type="ORF">ANDO1_3280</name>
    <name evidence="3" type="ORF">ANDO2_3186</name>
    <name evidence="2" type="ORF">ANK1_3130</name>
    <name evidence="8" type="ORF">ANK2_3130</name>
    <name evidence="7" type="ORF">BER1_3315</name>
    <name evidence="6" type="ORF">BER2_3284</name>
    <name evidence="9" type="ORF">DAR2_3209</name>
    <name evidence="10" type="ORF">DAR3_3305</name>
</gene>
<dbReference type="EMBL" id="CAADIE010000025">
    <property type="protein sequence ID" value="VFR44478.1"/>
    <property type="molecule type" value="Genomic_DNA"/>
</dbReference>
<evidence type="ECO:0000313" key="10">
    <source>
        <dbReference type="EMBL" id="VFR82161.1"/>
    </source>
</evidence>
<evidence type="ECO:0000313" key="5">
    <source>
        <dbReference type="EMBL" id="VFR36852.1"/>
    </source>
</evidence>
<dbReference type="EMBL" id="CAADIH010000007">
    <property type="protein sequence ID" value="VFR38326.1"/>
    <property type="molecule type" value="Genomic_DNA"/>
</dbReference>